<dbReference type="Proteomes" id="UP000072189">
    <property type="component" value="Unassembled WGS sequence"/>
</dbReference>
<accession>A0A147F3I8</accession>
<proteinExistence type="predicted"/>
<organism evidence="3 4">
    <name type="scientific">Microbacterium testaceum</name>
    <name type="common">Aureobacterium testaceum</name>
    <name type="synonym">Brevibacterium testaceum</name>
    <dbReference type="NCBI Taxonomy" id="2033"/>
    <lineage>
        <taxon>Bacteria</taxon>
        <taxon>Bacillati</taxon>
        <taxon>Actinomycetota</taxon>
        <taxon>Actinomycetes</taxon>
        <taxon>Micrococcales</taxon>
        <taxon>Microbacteriaceae</taxon>
        <taxon>Microbacterium</taxon>
    </lineage>
</organism>
<evidence type="ECO:0000256" key="1">
    <source>
        <dbReference type="SAM" id="MobiDB-lite"/>
    </source>
</evidence>
<evidence type="ECO:0000256" key="2">
    <source>
        <dbReference type="SAM" id="SignalP"/>
    </source>
</evidence>
<dbReference type="AlphaFoldDB" id="A0A147F3I8"/>
<evidence type="ECO:0008006" key="5">
    <source>
        <dbReference type="Google" id="ProtNLM"/>
    </source>
</evidence>
<dbReference type="RefSeq" id="WP_058597750.1">
    <property type="nucleotide sequence ID" value="NZ_LDRR01000024.1"/>
</dbReference>
<dbReference type="EMBL" id="LDRV01000111">
    <property type="protein sequence ID" value="KTS08050.1"/>
    <property type="molecule type" value="Genomic_DNA"/>
</dbReference>
<gene>
    <name evidence="3" type="ORF">RSA3_16070</name>
</gene>
<dbReference type="PROSITE" id="PS51257">
    <property type="entry name" value="PROKAR_LIPOPROTEIN"/>
    <property type="match status" value="1"/>
</dbReference>
<dbReference type="PATRIC" id="fig|2033.4.peg.1674"/>
<evidence type="ECO:0000313" key="3">
    <source>
        <dbReference type="EMBL" id="KTS08050.1"/>
    </source>
</evidence>
<sequence>MSPSNTRILALSGTAIALGALAGCSGGEAEQPSATSAAPSPSLTTTAPPTPDPWAGYFDDEVADAEVGEYLWQSWGTFGDSGQVAPHRSENRTVQPGAYTVTLECAGPEMMTGRIATSAGTSVIDPLSVSCMAATPVPVDLPEKGLLVDLDSEGAAGAFLIRVATAE</sequence>
<name>A0A147F3I8_MICTE</name>
<dbReference type="OrthoDB" id="5064519at2"/>
<reference evidence="3 4" key="1">
    <citation type="journal article" date="2016" name="Front. Microbiol.">
        <title>Genomic Resource of Rice Seed Associated Bacteria.</title>
        <authorList>
            <person name="Midha S."/>
            <person name="Bansal K."/>
            <person name="Sharma S."/>
            <person name="Kumar N."/>
            <person name="Patil P.P."/>
            <person name="Chaudhry V."/>
            <person name="Patil P.B."/>
        </authorList>
    </citation>
    <scope>NUCLEOTIDE SEQUENCE [LARGE SCALE GENOMIC DNA]</scope>
    <source>
        <strain evidence="3 4">RSA3</strain>
    </source>
</reference>
<keyword evidence="2" id="KW-0732">Signal</keyword>
<comment type="caution">
    <text evidence="3">The sequence shown here is derived from an EMBL/GenBank/DDBJ whole genome shotgun (WGS) entry which is preliminary data.</text>
</comment>
<feature type="region of interest" description="Disordered" evidence="1">
    <location>
        <begin position="25"/>
        <end position="52"/>
    </location>
</feature>
<feature type="chain" id="PRO_5038435564" description="Lipoprotein" evidence="2">
    <location>
        <begin position="23"/>
        <end position="167"/>
    </location>
</feature>
<feature type="compositionally biased region" description="Low complexity" evidence="1">
    <location>
        <begin position="32"/>
        <end position="47"/>
    </location>
</feature>
<evidence type="ECO:0000313" key="4">
    <source>
        <dbReference type="Proteomes" id="UP000072189"/>
    </source>
</evidence>
<feature type="signal peptide" evidence="2">
    <location>
        <begin position="1"/>
        <end position="22"/>
    </location>
</feature>
<protein>
    <recommendedName>
        <fullName evidence="5">Lipoprotein</fullName>
    </recommendedName>
</protein>